<feature type="region of interest" description="Disordered" evidence="1">
    <location>
        <begin position="1"/>
        <end position="26"/>
    </location>
</feature>
<dbReference type="CDD" id="cd09731">
    <property type="entry name" value="Cse2_I-E"/>
    <property type="match status" value="1"/>
</dbReference>
<evidence type="ECO:0000313" key="2">
    <source>
        <dbReference type="EMBL" id="TWG14483.1"/>
    </source>
</evidence>
<dbReference type="EMBL" id="VIWY01000004">
    <property type="protein sequence ID" value="TWG14483.1"/>
    <property type="molecule type" value="Genomic_DNA"/>
</dbReference>
<dbReference type="AlphaFoldDB" id="A0A561VSA6"/>
<proteinExistence type="predicted"/>
<accession>A0A561VSA6</accession>
<protein>
    <submittedName>
        <fullName evidence="2">CRISPR-associated Cse2 family protein</fullName>
    </submittedName>
</protein>
<sequence length="215" mass="23640">MTAEATSPPPTAGGRRPPARRRQPFGNHVAATTADLQTRLLQSRESSAVATMARLRAAATKPPGADYTVLTVTRVPDRFHQFPPGDEPTRQEWAKHTALTLYAGHQQSVSAPMHVDGIGLGAAVSSLARKADSPEAVRRRFSALGSAMTYDTVIYHVRGLVTLLKQHRIPLDYGALADDLVQLQWPDGRDRVRAQWGREFYRTFTAQPTSDDSQE</sequence>
<dbReference type="Pfam" id="PF09485">
    <property type="entry name" value="CRISPR_Cse2"/>
    <property type="match status" value="1"/>
</dbReference>
<reference evidence="2 3" key="1">
    <citation type="submission" date="2019-06" db="EMBL/GenBank/DDBJ databases">
        <title>Sequencing the genomes of 1000 actinobacteria strains.</title>
        <authorList>
            <person name="Klenk H.-P."/>
        </authorList>
    </citation>
    <scope>NUCLEOTIDE SEQUENCE [LARGE SCALE GENOMIC DNA]</scope>
    <source>
        <strain evidence="2 3">DSM 43866</strain>
    </source>
</reference>
<dbReference type="NCBIfam" id="TIGR02548">
    <property type="entry name" value="casB_cse2"/>
    <property type="match status" value="1"/>
</dbReference>
<gene>
    <name evidence="2" type="ORF">FHX34_104783</name>
</gene>
<dbReference type="RefSeq" id="WP_122980449.1">
    <property type="nucleotide sequence ID" value="NZ_BOMX01000147.1"/>
</dbReference>
<dbReference type="InterPro" id="IPR013382">
    <property type="entry name" value="CRISPR-assoc_prot_Cse2"/>
</dbReference>
<keyword evidence="3" id="KW-1185">Reference proteome</keyword>
<dbReference type="OrthoDB" id="4808431at2"/>
<dbReference type="Proteomes" id="UP000320239">
    <property type="component" value="Unassembled WGS sequence"/>
</dbReference>
<dbReference type="Gene3D" id="1.10.520.40">
    <property type="entry name" value="CRISPR-associated protein Cse2"/>
    <property type="match status" value="1"/>
</dbReference>
<organism evidence="2 3">
    <name type="scientific">Actinoplanes teichomyceticus</name>
    <dbReference type="NCBI Taxonomy" id="1867"/>
    <lineage>
        <taxon>Bacteria</taxon>
        <taxon>Bacillati</taxon>
        <taxon>Actinomycetota</taxon>
        <taxon>Actinomycetes</taxon>
        <taxon>Micromonosporales</taxon>
        <taxon>Micromonosporaceae</taxon>
        <taxon>Actinoplanes</taxon>
    </lineage>
</organism>
<comment type="caution">
    <text evidence="2">The sequence shown here is derived from an EMBL/GenBank/DDBJ whole genome shotgun (WGS) entry which is preliminary data.</text>
</comment>
<evidence type="ECO:0000256" key="1">
    <source>
        <dbReference type="SAM" id="MobiDB-lite"/>
    </source>
</evidence>
<dbReference type="InterPro" id="IPR038287">
    <property type="entry name" value="Cse2_sf"/>
</dbReference>
<evidence type="ECO:0000313" key="3">
    <source>
        <dbReference type="Proteomes" id="UP000320239"/>
    </source>
</evidence>
<name>A0A561VSA6_ACTTI</name>